<gene>
    <name evidence="3" type="ORF">HNQ92_000365</name>
</gene>
<name>A0A840TFG8_9BACT</name>
<evidence type="ECO:0000313" key="3">
    <source>
        <dbReference type="EMBL" id="MBB5282244.1"/>
    </source>
</evidence>
<evidence type="ECO:0000313" key="4">
    <source>
        <dbReference type="Proteomes" id="UP000557307"/>
    </source>
</evidence>
<reference evidence="3 4" key="1">
    <citation type="submission" date="2020-08" db="EMBL/GenBank/DDBJ databases">
        <title>Genomic Encyclopedia of Type Strains, Phase IV (KMG-IV): sequencing the most valuable type-strain genomes for metagenomic binning, comparative biology and taxonomic classification.</title>
        <authorList>
            <person name="Goeker M."/>
        </authorList>
    </citation>
    <scope>NUCLEOTIDE SEQUENCE [LARGE SCALE GENOMIC DNA]</scope>
    <source>
        <strain evidence="3 4">DSM 105074</strain>
    </source>
</reference>
<dbReference type="AlphaFoldDB" id="A0A840TFG8"/>
<feature type="signal peptide" evidence="1">
    <location>
        <begin position="1"/>
        <end position="21"/>
    </location>
</feature>
<protein>
    <recommendedName>
        <fullName evidence="2">DUF5777 domain-containing protein</fullName>
    </recommendedName>
</protein>
<proteinExistence type="predicted"/>
<comment type="caution">
    <text evidence="3">The sequence shown here is derived from an EMBL/GenBank/DDBJ whole genome shotgun (WGS) entry which is preliminary data.</text>
</comment>
<keyword evidence="4" id="KW-1185">Reference proteome</keyword>
<dbReference type="InterPro" id="IPR045916">
    <property type="entry name" value="DUF5777"/>
</dbReference>
<dbReference type="Pfam" id="PF19089">
    <property type="entry name" value="DUF5777"/>
    <property type="match status" value="1"/>
</dbReference>
<dbReference type="RefSeq" id="WP_184170025.1">
    <property type="nucleotide sequence ID" value="NZ_JACHGF010000001.1"/>
</dbReference>
<dbReference type="EMBL" id="JACHGF010000001">
    <property type="protein sequence ID" value="MBB5282244.1"/>
    <property type="molecule type" value="Genomic_DNA"/>
</dbReference>
<accession>A0A840TFG8</accession>
<keyword evidence="1" id="KW-0732">Signal</keyword>
<feature type="chain" id="PRO_5032979620" description="DUF5777 domain-containing protein" evidence="1">
    <location>
        <begin position="22"/>
        <end position="302"/>
    </location>
</feature>
<organism evidence="3 4">
    <name type="scientific">Rhabdobacter roseus</name>
    <dbReference type="NCBI Taxonomy" id="1655419"/>
    <lineage>
        <taxon>Bacteria</taxon>
        <taxon>Pseudomonadati</taxon>
        <taxon>Bacteroidota</taxon>
        <taxon>Cytophagia</taxon>
        <taxon>Cytophagales</taxon>
        <taxon>Cytophagaceae</taxon>
        <taxon>Rhabdobacter</taxon>
    </lineage>
</organism>
<evidence type="ECO:0000259" key="2">
    <source>
        <dbReference type="Pfam" id="PF19089"/>
    </source>
</evidence>
<evidence type="ECO:0000256" key="1">
    <source>
        <dbReference type="SAM" id="SignalP"/>
    </source>
</evidence>
<feature type="domain" description="DUF5777" evidence="2">
    <location>
        <begin position="44"/>
        <end position="289"/>
    </location>
</feature>
<dbReference type="Proteomes" id="UP000557307">
    <property type="component" value="Unassembled WGS sequence"/>
</dbReference>
<sequence length="302" mass="33403">MAASKYLGLAAGVLFSAAALAQTDLLDELEQQADTAATPVVATFKSTRIINGHSVETVQRHHLDFRISHRFGRLNSGAYELFGLDQASLRLGFEYGLSDKLMIGVGRSNEQKAYDFLAKYRVLTQTTGARQVPVSVALFGSAVIRTQRSFIPGEERTFSEKLTYCGQVLVARKFSERLSLQVTPTYLYRQRPELATDVPALWAVGAGGRMKLSKRVSVNAEYFWTARGSAQVPYYNALAVGVDIETGGHVFQLHFTNSRGMVEKHFIGETTGSWGKGDVHYGFNISRVFSLEKKTKRASASW</sequence>